<evidence type="ECO:0000256" key="1">
    <source>
        <dbReference type="SAM" id="MobiDB-lite"/>
    </source>
</evidence>
<dbReference type="EMBL" id="QPFP01000052">
    <property type="protein sequence ID" value="TEB25942.1"/>
    <property type="molecule type" value="Genomic_DNA"/>
</dbReference>
<feature type="compositionally biased region" description="Polar residues" evidence="1">
    <location>
        <begin position="77"/>
        <end position="94"/>
    </location>
</feature>
<dbReference type="STRING" id="71717.A0A4Y7SVU4"/>
<dbReference type="Proteomes" id="UP000298030">
    <property type="component" value="Unassembled WGS sequence"/>
</dbReference>
<organism evidence="2 3">
    <name type="scientific">Coprinellus micaceus</name>
    <name type="common">Glistening ink-cap mushroom</name>
    <name type="synonym">Coprinus micaceus</name>
    <dbReference type="NCBI Taxonomy" id="71717"/>
    <lineage>
        <taxon>Eukaryota</taxon>
        <taxon>Fungi</taxon>
        <taxon>Dikarya</taxon>
        <taxon>Basidiomycota</taxon>
        <taxon>Agaricomycotina</taxon>
        <taxon>Agaricomycetes</taxon>
        <taxon>Agaricomycetidae</taxon>
        <taxon>Agaricales</taxon>
        <taxon>Agaricineae</taxon>
        <taxon>Psathyrellaceae</taxon>
        <taxon>Coprinellus</taxon>
    </lineage>
</organism>
<dbReference type="OrthoDB" id="3365917at2759"/>
<dbReference type="AlphaFoldDB" id="A0A4Y7SVU4"/>
<feature type="non-terminal residue" evidence="2">
    <location>
        <position position="323"/>
    </location>
</feature>
<proteinExistence type="predicted"/>
<protein>
    <submittedName>
        <fullName evidence="2">Uncharacterized protein</fullName>
    </submittedName>
</protein>
<comment type="caution">
    <text evidence="2">The sequence shown here is derived from an EMBL/GenBank/DDBJ whole genome shotgun (WGS) entry which is preliminary data.</text>
</comment>
<reference evidence="2 3" key="1">
    <citation type="journal article" date="2019" name="Nat. Ecol. Evol.">
        <title>Megaphylogeny resolves global patterns of mushroom evolution.</title>
        <authorList>
            <person name="Varga T."/>
            <person name="Krizsan K."/>
            <person name="Foldi C."/>
            <person name="Dima B."/>
            <person name="Sanchez-Garcia M."/>
            <person name="Sanchez-Ramirez S."/>
            <person name="Szollosi G.J."/>
            <person name="Szarkandi J.G."/>
            <person name="Papp V."/>
            <person name="Albert L."/>
            <person name="Andreopoulos W."/>
            <person name="Angelini C."/>
            <person name="Antonin V."/>
            <person name="Barry K.W."/>
            <person name="Bougher N.L."/>
            <person name="Buchanan P."/>
            <person name="Buyck B."/>
            <person name="Bense V."/>
            <person name="Catcheside P."/>
            <person name="Chovatia M."/>
            <person name="Cooper J."/>
            <person name="Damon W."/>
            <person name="Desjardin D."/>
            <person name="Finy P."/>
            <person name="Geml J."/>
            <person name="Haridas S."/>
            <person name="Hughes K."/>
            <person name="Justo A."/>
            <person name="Karasinski D."/>
            <person name="Kautmanova I."/>
            <person name="Kiss B."/>
            <person name="Kocsube S."/>
            <person name="Kotiranta H."/>
            <person name="LaButti K.M."/>
            <person name="Lechner B.E."/>
            <person name="Liimatainen K."/>
            <person name="Lipzen A."/>
            <person name="Lukacs Z."/>
            <person name="Mihaltcheva S."/>
            <person name="Morgado L.N."/>
            <person name="Niskanen T."/>
            <person name="Noordeloos M.E."/>
            <person name="Ohm R.A."/>
            <person name="Ortiz-Santana B."/>
            <person name="Ovrebo C."/>
            <person name="Racz N."/>
            <person name="Riley R."/>
            <person name="Savchenko A."/>
            <person name="Shiryaev A."/>
            <person name="Soop K."/>
            <person name="Spirin V."/>
            <person name="Szebenyi C."/>
            <person name="Tomsovsky M."/>
            <person name="Tulloss R.E."/>
            <person name="Uehling J."/>
            <person name="Grigoriev I.V."/>
            <person name="Vagvolgyi C."/>
            <person name="Papp T."/>
            <person name="Martin F.M."/>
            <person name="Miettinen O."/>
            <person name="Hibbett D.S."/>
            <person name="Nagy L.G."/>
        </authorList>
    </citation>
    <scope>NUCLEOTIDE SEQUENCE [LARGE SCALE GENOMIC DNA]</scope>
    <source>
        <strain evidence="2 3">FP101781</strain>
    </source>
</reference>
<keyword evidence="3" id="KW-1185">Reference proteome</keyword>
<name>A0A4Y7SVU4_COPMI</name>
<feature type="compositionally biased region" description="Gly residues" evidence="1">
    <location>
        <begin position="22"/>
        <end position="71"/>
    </location>
</feature>
<sequence>MFVPFLSAPSLERRALRERAGGRGGSGGGNGGSGSTGDGTSGGLDGETDGGLDGGTNGGLGSSGSGLGSGTSGSSTDPPNTSQTILIGGTSRQASTTGSGSKVVSVIPADQLFGGRSMGGGTRDAVYGTRHVDLLRTYGSGYPGEATPGTEGRGFPFFFWPVTFGSRSGISRFVNSDKEYDSAMNNSRPGGALHTAIFHSLNVTSSAFSLLSDLATVKSIVPSVLDRCGSLLNNTLPATVVQRNDTDPSSIDSPQPEQVVQYYRASSFALAITGYNNSAVFLDTGDAGDTLDTPLPETTDRDLLRCLDTTIGSRVLLIDDSGV</sequence>
<accession>A0A4Y7SVU4</accession>
<evidence type="ECO:0000313" key="3">
    <source>
        <dbReference type="Proteomes" id="UP000298030"/>
    </source>
</evidence>
<evidence type="ECO:0000313" key="2">
    <source>
        <dbReference type="EMBL" id="TEB25942.1"/>
    </source>
</evidence>
<gene>
    <name evidence="2" type="ORF">FA13DRAFT_1602009</name>
</gene>
<feature type="region of interest" description="Disordered" evidence="1">
    <location>
        <begin position="19"/>
        <end position="102"/>
    </location>
</feature>